<protein>
    <submittedName>
        <fullName evidence="1">Uncharacterized protein</fullName>
    </submittedName>
</protein>
<organism evidence="1">
    <name type="scientific">uncultured Caudovirales phage</name>
    <dbReference type="NCBI Taxonomy" id="2100421"/>
    <lineage>
        <taxon>Viruses</taxon>
        <taxon>Duplodnaviria</taxon>
        <taxon>Heunggongvirae</taxon>
        <taxon>Uroviricota</taxon>
        <taxon>Caudoviricetes</taxon>
        <taxon>Peduoviridae</taxon>
        <taxon>Maltschvirus</taxon>
        <taxon>Maltschvirus maltsch</taxon>
    </lineage>
</organism>
<accession>A0A6J5MZF8</accession>
<dbReference type="EMBL" id="LR796584">
    <property type="protein sequence ID" value="CAB4152264.1"/>
    <property type="molecule type" value="Genomic_DNA"/>
</dbReference>
<proteinExistence type="predicted"/>
<evidence type="ECO:0000313" key="1">
    <source>
        <dbReference type="EMBL" id="CAB4152264.1"/>
    </source>
</evidence>
<sequence>MSTKFLGDVKIDLSTTIGVKNPTPNNNSILTKEQVDAAIAANSPTTVSYLIKDGIYDNNGAVASAASDTTYQIGDGVMAFDNITVNGVSLTAYNIYRCVTAGNLSTAVFSLINVNDETTITSVDTIVNPLNSDVIIFGGFVYKYEPAGAGLDFASSWKEGDLLLKNTNITAEIEVPIFTTGTYLMTTFFPANSKVSKIEIIFKESTNGTTGTGSVSVGTPSSPDIIMGNSDLQTSAGFNLQQFTAGGYWEKTIAGVTFSENSKVMISVTSPTGATTGKFIFRVTTF</sequence>
<name>A0A6J5MZF8_9CAUD</name>
<gene>
    <name evidence="1" type="ORF">UFOVP615_2</name>
</gene>
<reference evidence="1" key="1">
    <citation type="submission" date="2020-04" db="EMBL/GenBank/DDBJ databases">
        <authorList>
            <person name="Chiriac C."/>
            <person name="Salcher M."/>
            <person name="Ghai R."/>
            <person name="Kavagutti S V."/>
        </authorList>
    </citation>
    <scope>NUCLEOTIDE SEQUENCE</scope>
</reference>